<dbReference type="PANTHER" id="PTHR30204">
    <property type="entry name" value="REDOX-CYCLING DRUG-SENSING TRANSCRIPTIONAL ACTIVATOR SOXR"/>
    <property type="match status" value="1"/>
</dbReference>
<evidence type="ECO:0000256" key="2">
    <source>
        <dbReference type="SAM" id="MobiDB-lite"/>
    </source>
</evidence>
<dbReference type="SMART" id="SM00422">
    <property type="entry name" value="HTH_MERR"/>
    <property type="match status" value="1"/>
</dbReference>
<dbReference type="Pfam" id="PF13411">
    <property type="entry name" value="MerR_1"/>
    <property type="match status" value="1"/>
</dbReference>
<dbReference type="GO" id="GO:0003700">
    <property type="term" value="F:DNA-binding transcription factor activity"/>
    <property type="evidence" value="ECO:0007669"/>
    <property type="project" value="InterPro"/>
</dbReference>
<evidence type="ECO:0000259" key="3">
    <source>
        <dbReference type="PROSITE" id="PS50937"/>
    </source>
</evidence>
<dbReference type="Gene3D" id="1.10.1660.10">
    <property type="match status" value="1"/>
</dbReference>
<feature type="region of interest" description="Disordered" evidence="2">
    <location>
        <begin position="122"/>
        <end position="150"/>
    </location>
</feature>
<name>A0A4Q9DH29_9BACL</name>
<dbReference type="Proteomes" id="UP000293142">
    <property type="component" value="Unassembled WGS sequence"/>
</dbReference>
<evidence type="ECO:0000313" key="5">
    <source>
        <dbReference type="Proteomes" id="UP000293142"/>
    </source>
</evidence>
<dbReference type="GO" id="GO:0003677">
    <property type="term" value="F:DNA binding"/>
    <property type="evidence" value="ECO:0007669"/>
    <property type="project" value="UniProtKB-KW"/>
</dbReference>
<comment type="caution">
    <text evidence="4">The sequence shown here is derived from an EMBL/GenBank/DDBJ whole genome shotgun (WGS) entry which is preliminary data.</text>
</comment>
<organism evidence="4 5">
    <name type="scientific">Paenibacillus thalictri</name>
    <dbReference type="NCBI Taxonomy" id="2527873"/>
    <lineage>
        <taxon>Bacteria</taxon>
        <taxon>Bacillati</taxon>
        <taxon>Bacillota</taxon>
        <taxon>Bacilli</taxon>
        <taxon>Bacillales</taxon>
        <taxon>Paenibacillaceae</taxon>
        <taxon>Paenibacillus</taxon>
    </lineage>
</organism>
<dbReference type="PANTHER" id="PTHR30204:SF82">
    <property type="entry name" value="TRANSCRIPTIONAL REGULATOR, MERR FAMILY"/>
    <property type="match status" value="1"/>
</dbReference>
<dbReference type="PROSITE" id="PS50937">
    <property type="entry name" value="HTH_MERR_2"/>
    <property type="match status" value="1"/>
</dbReference>
<proteinExistence type="predicted"/>
<accession>A0A4Q9DH29</accession>
<feature type="domain" description="HTH merR-type" evidence="3">
    <location>
        <begin position="2"/>
        <end position="71"/>
    </location>
</feature>
<gene>
    <name evidence="4" type="ORF">EYB31_34740</name>
</gene>
<feature type="compositionally biased region" description="Basic and acidic residues" evidence="2">
    <location>
        <begin position="123"/>
        <end position="133"/>
    </location>
</feature>
<evidence type="ECO:0000256" key="1">
    <source>
        <dbReference type="ARBA" id="ARBA00023125"/>
    </source>
</evidence>
<keyword evidence="1" id="KW-0238">DNA-binding</keyword>
<dbReference type="SUPFAM" id="SSF46955">
    <property type="entry name" value="Putative DNA-binding domain"/>
    <property type="match status" value="1"/>
</dbReference>
<dbReference type="CDD" id="cd01109">
    <property type="entry name" value="HTH_YyaN"/>
    <property type="match status" value="1"/>
</dbReference>
<evidence type="ECO:0000313" key="4">
    <source>
        <dbReference type="EMBL" id="TBL69929.1"/>
    </source>
</evidence>
<dbReference type="EMBL" id="SIRE01000035">
    <property type="protein sequence ID" value="TBL69929.1"/>
    <property type="molecule type" value="Genomic_DNA"/>
</dbReference>
<dbReference type="OrthoDB" id="9811174at2"/>
<dbReference type="RefSeq" id="WP_131018192.1">
    <property type="nucleotide sequence ID" value="NZ_SIRE01000035.1"/>
</dbReference>
<dbReference type="InterPro" id="IPR000551">
    <property type="entry name" value="MerR-type_HTH_dom"/>
</dbReference>
<dbReference type="InterPro" id="IPR047057">
    <property type="entry name" value="MerR_fam"/>
</dbReference>
<keyword evidence="5" id="KW-1185">Reference proteome</keyword>
<protein>
    <submittedName>
        <fullName evidence="4">MerR family transcriptional regulator</fullName>
    </submittedName>
</protein>
<sequence>MNYTIGQLSEMMNISTYTLRYYEKEGLLPFVKRNSNGIRVFDESDFEFLHVIHCLKKTGMSIKEIRTFIDWTKEGDASIQKRHDMFLERKREVDKQIAELELYRECIEFKCGYYQKALEAGSEDVHRNSDGPESKMPLGNLTKFNNRRNP</sequence>
<dbReference type="PRINTS" id="PR00040">
    <property type="entry name" value="HTHMERR"/>
</dbReference>
<dbReference type="AlphaFoldDB" id="A0A4Q9DH29"/>
<reference evidence="4 5" key="1">
    <citation type="submission" date="2019-02" db="EMBL/GenBank/DDBJ databases">
        <title>Paenibacillus sp. nov., isolated from surface-sterilized tissue of Thalictrum simplex L.</title>
        <authorList>
            <person name="Tuo L."/>
        </authorList>
    </citation>
    <scope>NUCLEOTIDE SEQUENCE [LARGE SCALE GENOMIC DNA]</scope>
    <source>
        <strain evidence="4 5">N2SHLJ1</strain>
    </source>
</reference>
<dbReference type="InterPro" id="IPR009061">
    <property type="entry name" value="DNA-bd_dom_put_sf"/>
</dbReference>